<dbReference type="GO" id="GO:0050660">
    <property type="term" value="F:flavin adenine dinucleotide binding"/>
    <property type="evidence" value="ECO:0007669"/>
    <property type="project" value="InterPro"/>
</dbReference>
<evidence type="ECO:0000313" key="9">
    <source>
        <dbReference type="EMBL" id="MBB3066204.1"/>
    </source>
</evidence>
<feature type="domain" description="Glucose-methanol-choline oxidoreductase N-terminal" evidence="8">
    <location>
        <begin position="255"/>
        <end position="269"/>
    </location>
</feature>
<dbReference type="PROSITE" id="PS00624">
    <property type="entry name" value="GMC_OXRED_2"/>
    <property type="match status" value="1"/>
</dbReference>
<evidence type="ECO:0000313" key="10">
    <source>
        <dbReference type="Proteomes" id="UP000581135"/>
    </source>
</evidence>
<dbReference type="InterPro" id="IPR007867">
    <property type="entry name" value="GMC_OxRtase_C"/>
</dbReference>
<proteinExistence type="inferred from homology"/>
<evidence type="ECO:0000256" key="2">
    <source>
        <dbReference type="ARBA" id="ARBA00010790"/>
    </source>
</evidence>
<reference evidence="9 10" key="1">
    <citation type="submission" date="2020-08" db="EMBL/GenBank/DDBJ databases">
        <title>Genomic Encyclopedia of Type Strains, Phase III (KMG-III): the genomes of soil and plant-associated and newly described type strains.</title>
        <authorList>
            <person name="Whitman W."/>
        </authorList>
    </citation>
    <scope>NUCLEOTIDE SEQUENCE [LARGE SCALE GENOMIC DNA]</scope>
    <source>
        <strain evidence="9 10">CECT 8803</strain>
    </source>
</reference>
<dbReference type="Proteomes" id="UP000581135">
    <property type="component" value="Unassembled WGS sequence"/>
</dbReference>
<dbReference type="EC" id="1.1.99.1" evidence="9"/>
<dbReference type="InterPro" id="IPR012132">
    <property type="entry name" value="GMC_OxRdtase"/>
</dbReference>
<dbReference type="InterPro" id="IPR000172">
    <property type="entry name" value="GMC_OxRdtase_N"/>
</dbReference>
<evidence type="ECO:0000259" key="7">
    <source>
        <dbReference type="PROSITE" id="PS00623"/>
    </source>
</evidence>
<gene>
    <name evidence="9" type="ORF">FHR98_002509</name>
</gene>
<sequence>MTEAFDYIIVGAGSAGCVLANRLTADHRNRVLLLEAGGSDARFWITVPIGYGKTFYDRRVNWSYETEIEPGLAGRSSYWPRGKVLGGSSSINAMVYVRGNPADYDDWAAMDCAGWGWSEVEPYFRKMESWRGEPSELRGSNGPLSVSDTSREIHPLCDHYLQAAQEAGLKRNPDYNGASMEGVGPYQITVRDGRRASASQAYLRPAMGRKNLTVVTNALVEKVLIEEQRASGVRYRHGGRVREARANVEVIISAGAVNSPQVLQLSGIGEAEKLRDLGIPPILDAPQVGKNLQDHLGIDYHYRANRPTLNSQLRPWWSQLLLGARYLLTRGGPLALSVNQAGGFVRSDAGRSRPNMQLYFSPLTFDTAPTGTRPVTRVDPYPAFRLGVSPCRPLSRGWLSIRSPDPTDAPEIRPGYLSVEEDVEEMLSGVRLIRRLAAMPGLSEVIAEEMQPGPIVSGDDQLREDIHKRAWSVFHPCGTCRMGSDPSRSVVDPSFRVHGLRGMRVVDASVFPTVTSGNINGPVIMVAERASNMILADRNR</sequence>
<accession>A0A839SX20</accession>
<keyword evidence="9" id="KW-0560">Oxidoreductase</keyword>
<evidence type="ECO:0000256" key="3">
    <source>
        <dbReference type="ARBA" id="ARBA00022630"/>
    </source>
</evidence>
<dbReference type="SUPFAM" id="SSF54373">
    <property type="entry name" value="FAD-linked reductases, C-terminal domain"/>
    <property type="match status" value="1"/>
</dbReference>
<organism evidence="9 10">
    <name type="scientific">Limibacillus halophilus</name>
    <dbReference type="NCBI Taxonomy" id="1579333"/>
    <lineage>
        <taxon>Bacteria</taxon>
        <taxon>Pseudomonadati</taxon>
        <taxon>Pseudomonadota</taxon>
        <taxon>Alphaproteobacteria</taxon>
        <taxon>Rhodospirillales</taxon>
        <taxon>Rhodovibrionaceae</taxon>
        <taxon>Limibacillus</taxon>
    </lineage>
</organism>
<evidence type="ECO:0000256" key="1">
    <source>
        <dbReference type="ARBA" id="ARBA00001974"/>
    </source>
</evidence>
<evidence type="ECO:0000256" key="4">
    <source>
        <dbReference type="ARBA" id="ARBA00022827"/>
    </source>
</evidence>
<evidence type="ECO:0000256" key="6">
    <source>
        <dbReference type="RuleBase" id="RU003968"/>
    </source>
</evidence>
<keyword evidence="10" id="KW-1185">Reference proteome</keyword>
<dbReference type="PANTHER" id="PTHR11552:SF147">
    <property type="entry name" value="CHOLINE DEHYDROGENASE, MITOCHONDRIAL"/>
    <property type="match status" value="1"/>
</dbReference>
<dbReference type="Pfam" id="PF05199">
    <property type="entry name" value="GMC_oxred_C"/>
    <property type="match status" value="1"/>
</dbReference>
<feature type="domain" description="Glucose-methanol-choline oxidoreductase N-terminal" evidence="7">
    <location>
        <begin position="82"/>
        <end position="105"/>
    </location>
</feature>
<keyword evidence="3 6" id="KW-0285">Flavoprotein</keyword>
<comment type="cofactor">
    <cofactor evidence="1 5">
        <name>FAD</name>
        <dbReference type="ChEBI" id="CHEBI:57692"/>
    </cofactor>
</comment>
<feature type="binding site" evidence="5">
    <location>
        <position position="220"/>
    </location>
    <ligand>
        <name>FAD</name>
        <dbReference type="ChEBI" id="CHEBI:57692"/>
    </ligand>
</feature>
<feature type="binding site" evidence="5">
    <location>
        <position position="84"/>
    </location>
    <ligand>
        <name>FAD</name>
        <dbReference type="ChEBI" id="CHEBI:57692"/>
    </ligand>
</feature>
<feature type="binding site" evidence="5">
    <location>
        <begin position="92"/>
        <end position="95"/>
    </location>
    <ligand>
        <name>FAD</name>
        <dbReference type="ChEBI" id="CHEBI:57692"/>
    </ligand>
</feature>
<dbReference type="GO" id="GO:0008812">
    <property type="term" value="F:choline dehydrogenase activity"/>
    <property type="evidence" value="ECO:0007669"/>
    <property type="project" value="UniProtKB-EC"/>
</dbReference>
<dbReference type="PROSITE" id="PS00623">
    <property type="entry name" value="GMC_OXRED_1"/>
    <property type="match status" value="1"/>
</dbReference>
<dbReference type="SUPFAM" id="SSF51905">
    <property type="entry name" value="FAD/NAD(P)-binding domain"/>
    <property type="match status" value="1"/>
</dbReference>
<dbReference type="RefSeq" id="WP_183417025.1">
    <property type="nucleotide sequence ID" value="NZ_JACHXA010000007.1"/>
</dbReference>
<dbReference type="NCBIfam" id="NF002550">
    <property type="entry name" value="PRK02106.1"/>
    <property type="match status" value="1"/>
</dbReference>
<dbReference type="AlphaFoldDB" id="A0A839SX20"/>
<keyword evidence="4 5" id="KW-0274">FAD</keyword>
<protein>
    <submittedName>
        <fullName evidence="9">Choline dehydrogenase</fullName>
        <ecNumber evidence="9">1.1.99.1</ecNumber>
    </submittedName>
</protein>
<dbReference type="Gene3D" id="3.50.50.60">
    <property type="entry name" value="FAD/NAD(P)-binding domain"/>
    <property type="match status" value="1"/>
</dbReference>
<evidence type="ECO:0000256" key="5">
    <source>
        <dbReference type="PIRSR" id="PIRSR000137-2"/>
    </source>
</evidence>
<name>A0A839SX20_9PROT</name>
<comment type="similarity">
    <text evidence="2 6">Belongs to the GMC oxidoreductase family.</text>
</comment>
<dbReference type="Pfam" id="PF00732">
    <property type="entry name" value="GMC_oxred_N"/>
    <property type="match status" value="1"/>
</dbReference>
<evidence type="ECO:0000259" key="8">
    <source>
        <dbReference type="PROSITE" id="PS00624"/>
    </source>
</evidence>
<dbReference type="EMBL" id="JACHXA010000007">
    <property type="protein sequence ID" value="MBB3066204.1"/>
    <property type="molecule type" value="Genomic_DNA"/>
</dbReference>
<dbReference type="Gene3D" id="3.30.560.10">
    <property type="entry name" value="Glucose Oxidase, domain 3"/>
    <property type="match status" value="1"/>
</dbReference>
<comment type="caution">
    <text evidence="9">The sequence shown here is derived from an EMBL/GenBank/DDBJ whole genome shotgun (WGS) entry which is preliminary data.</text>
</comment>
<dbReference type="PANTHER" id="PTHR11552">
    <property type="entry name" value="GLUCOSE-METHANOL-CHOLINE GMC OXIDOREDUCTASE"/>
    <property type="match status" value="1"/>
</dbReference>
<dbReference type="InterPro" id="IPR036188">
    <property type="entry name" value="FAD/NAD-bd_sf"/>
</dbReference>
<dbReference type="PIRSF" id="PIRSF000137">
    <property type="entry name" value="Alcohol_oxidase"/>
    <property type="match status" value="1"/>
</dbReference>